<proteinExistence type="predicted"/>
<dbReference type="Pfam" id="PF01544">
    <property type="entry name" value="CorA"/>
    <property type="match status" value="1"/>
</dbReference>
<evidence type="ECO:0000256" key="1">
    <source>
        <dbReference type="SAM" id="MobiDB-lite"/>
    </source>
</evidence>
<sequence>MAAKDPEFQIQCLDLIRGIKAAHEKQNDLLEKLVRLMAATTIELKPAHQYEEYDENATGEPLVQDDEVKFEKVVSSNDLSVTAQQDTNLDNILRFASHSYKKRLQLFETGQDGSQPFLLSSQLPPSQSSYTLPQQLEYIPRPPEDGDVVVNATQTWNYWYPRDWETHWSRNKSISPVPDFMPPWQLTRGENEKWYHIDDIDLEFPLTAPYTLPPVVGTYFEVPYSFFPGLRNLNMAYTRRQGITYGGSGDYLIEAALTEAHRYKIRQSLGDFYAVPQDGRLPLSFHTSELRMQPIHREGRWCRVIQLDGLANITAGLMEEKCTRYNSMTVWKLLFQDNQLNSSKGRAFRATMNQHLLCRPSAKDLHGSENVPWRSFHISWYQLCTQPTDAAVKQSTWNYGRLYGEKGPYIKQQAFTLGCAYQELHGSGAKRDSFWTVLVMKPSVADFDPYDVHKVPRRTYPPQSDGRQYRSEDITVDAIRTSLQKAANAWSRMQVALDAIVDHDPLFLDPVQHDNLLFDDDTFSRSRQYFWIVSCLESFLILIDDAIEEWRRFRADWPHMIMEIDPAEESQTEETPEALTRRVVGEIEAQVDRLRIISTRFEASRDKTKALREGLFSASGVIESRVSTRLGENVKLLTYVSIFYLPLSFCVALWSINEGYPRPMLALTSVLVAAVTFIVVANMRNMASVCAVAYRGVKRRIVRRMHGSEDEKWVKRATAFESYRPERMEVEPSEWYILYFFIYSMFSQAASWMRKQRRKVRNLFRSSERETTPVKQSPVVGSEPWATPRSW</sequence>
<keyword evidence="2" id="KW-0472">Membrane</keyword>
<dbReference type="Proteomes" id="UP000016928">
    <property type="component" value="Unassembled WGS sequence"/>
</dbReference>
<evidence type="ECO:0000256" key="2">
    <source>
        <dbReference type="SAM" id="Phobius"/>
    </source>
</evidence>
<protein>
    <submittedName>
        <fullName evidence="3">Uncharacterized protein</fullName>
    </submittedName>
</protein>
<dbReference type="HOGENOM" id="CLU_017127_0_0_1"/>
<accession>N4TKF9</accession>
<feature type="transmembrane region" description="Helical" evidence="2">
    <location>
        <begin position="636"/>
        <end position="656"/>
    </location>
</feature>
<dbReference type="VEuPathDB" id="FungiDB:FOC1_g10002591"/>
<gene>
    <name evidence="3" type="ORF">FOC1_g10002591</name>
</gene>
<dbReference type="EMBL" id="KB730534">
    <property type="protein sequence ID" value="ENH63988.1"/>
    <property type="molecule type" value="Genomic_DNA"/>
</dbReference>
<feature type="transmembrane region" description="Helical" evidence="2">
    <location>
        <begin position="735"/>
        <end position="753"/>
    </location>
</feature>
<reference evidence="4" key="1">
    <citation type="submission" date="2012-09" db="EMBL/GenBank/DDBJ databases">
        <title>Genome sequencing and comparative transcriptomics of race 1 and race 4 of banana pathogen: Fusarium oxysporum f. sp. cubense.</title>
        <authorList>
            <person name="Fang X."/>
            <person name="Huang J."/>
        </authorList>
    </citation>
    <scope>NUCLEOTIDE SEQUENCE [LARGE SCALE GENOMIC DNA]</scope>
    <source>
        <strain evidence="4">race 1</strain>
    </source>
</reference>
<name>N4TKF9_FUSC1</name>
<dbReference type="GO" id="GO:0016020">
    <property type="term" value="C:membrane"/>
    <property type="evidence" value="ECO:0007669"/>
    <property type="project" value="InterPro"/>
</dbReference>
<evidence type="ECO:0000313" key="4">
    <source>
        <dbReference type="Proteomes" id="UP000016928"/>
    </source>
</evidence>
<dbReference type="GO" id="GO:0046873">
    <property type="term" value="F:metal ion transmembrane transporter activity"/>
    <property type="evidence" value="ECO:0007669"/>
    <property type="project" value="InterPro"/>
</dbReference>
<dbReference type="AlphaFoldDB" id="N4TKF9"/>
<dbReference type="STRING" id="1229664.N4TKF9"/>
<dbReference type="OrthoDB" id="426293at2759"/>
<reference evidence="4" key="2">
    <citation type="journal article" date="2014" name="PLoS ONE">
        <title>Genome and Transcriptome Analysis of the Fungal Pathogen Fusarium oxysporum f. sp. cubense Causing Banana Vascular Wilt Disease.</title>
        <authorList>
            <person name="Guo L."/>
            <person name="Han L."/>
            <person name="Yang L."/>
            <person name="Zeng H."/>
            <person name="Fan D."/>
            <person name="Zhu Y."/>
            <person name="Feng Y."/>
            <person name="Wang G."/>
            <person name="Peng C."/>
            <person name="Jiang X."/>
            <person name="Zhou D."/>
            <person name="Ni P."/>
            <person name="Liang C."/>
            <person name="Liu L."/>
            <person name="Wang J."/>
            <person name="Mao C."/>
            <person name="Fang X."/>
            <person name="Peng M."/>
            <person name="Huang J."/>
        </authorList>
    </citation>
    <scope>NUCLEOTIDE SEQUENCE [LARGE SCALE GENOMIC DNA]</scope>
    <source>
        <strain evidence="4">race 1</strain>
    </source>
</reference>
<dbReference type="OMA" id="VEPSEWY"/>
<feature type="transmembrane region" description="Helical" evidence="2">
    <location>
        <begin position="663"/>
        <end position="681"/>
    </location>
</feature>
<dbReference type="InterPro" id="IPR002523">
    <property type="entry name" value="MgTranspt_CorA/ZnTranspt_ZntB"/>
</dbReference>
<keyword evidence="2" id="KW-0812">Transmembrane</keyword>
<keyword evidence="2" id="KW-1133">Transmembrane helix</keyword>
<feature type="region of interest" description="Disordered" evidence="1">
    <location>
        <begin position="766"/>
        <end position="791"/>
    </location>
</feature>
<organism evidence="3 4">
    <name type="scientific">Fusarium oxysporum f. sp. cubense (strain race 1)</name>
    <name type="common">Panama disease fungus</name>
    <dbReference type="NCBI Taxonomy" id="1229664"/>
    <lineage>
        <taxon>Eukaryota</taxon>
        <taxon>Fungi</taxon>
        <taxon>Dikarya</taxon>
        <taxon>Ascomycota</taxon>
        <taxon>Pezizomycotina</taxon>
        <taxon>Sordariomycetes</taxon>
        <taxon>Hypocreomycetidae</taxon>
        <taxon>Hypocreales</taxon>
        <taxon>Nectriaceae</taxon>
        <taxon>Fusarium</taxon>
        <taxon>Fusarium oxysporum species complex</taxon>
    </lineage>
</organism>
<evidence type="ECO:0000313" key="3">
    <source>
        <dbReference type="EMBL" id="ENH63988.1"/>
    </source>
</evidence>